<accession>A6KDT1</accession>
<evidence type="ECO:0000313" key="2">
    <source>
        <dbReference type="Proteomes" id="UP000234681"/>
    </source>
</evidence>
<reference evidence="1 2" key="1">
    <citation type="submission" date="2005-09" db="EMBL/GenBank/DDBJ databases">
        <authorList>
            <person name="Mural R.J."/>
            <person name="Li P.W."/>
            <person name="Adams M.D."/>
            <person name="Amanatides P.G."/>
            <person name="Baden-Tillson H."/>
            <person name="Barnstead M."/>
            <person name="Chin S.H."/>
            <person name="Dew I."/>
            <person name="Evans C.A."/>
            <person name="Ferriera S."/>
            <person name="Flanigan M."/>
            <person name="Fosler C."/>
            <person name="Glodek A."/>
            <person name="Gu Z."/>
            <person name="Holt R.A."/>
            <person name="Jennings D."/>
            <person name="Kraft C.L."/>
            <person name="Lu F."/>
            <person name="Nguyen T."/>
            <person name="Nusskern D.R."/>
            <person name="Pfannkoch C.M."/>
            <person name="Sitter C."/>
            <person name="Sutton G.G."/>
            <person name="Venter J.C."/>
            <person name="Wang Z."/>
            <person name="Woodage T."/>
            <person name="Zheng X.H."/>
            <person name="Zhong F."/>
        </authorList>
    </citation>
    <scope>NUCLEOTIDE SEQUENCE [LARGE SCALE GENOMIC DNA]</scope>
    <source>
        <strain>BN</strain>
        <strain evidence="2">Sprague-Dawley</strain>
    </source>
</reference>
<gene>
    <name evidence="1" type="ORF">rCG_32016</name>
</gene>
<sequence>MCPLETSCLTWKRHIYKRDLAPLVETLCKEKRRYWFGLSGGWYL</sequence>
<dbReference type="Proteomes" id="UP000234681">
    <property type="component" value="Chromosome 5"/>
</dbReference>
<organism evidence="1 2">
    <name type="scientific">Rattus norvegicus</name>
    <name type="common">Rat</name>
    <dbReference type="NCBI Taxonomy" id="10116"/>
    <lineage>
        <taxon>Eukaryota</taxon>
        <taxon>Metazoa</taxon>
        <taxon>Chordata</taxon>
        <taxon>Craniata</taxon>
        <taxon>Vertebrata</taxon>
        <taxon>Euteleostomi</taxon>
        <taxon>Mammalia</taxon>
        <taxon>Eutheria</taxon>
        <taxon>Euarchontoglires</taxon>
        <taxon>Glires</taxon>
        <taxon>Rodentia</taxon>
        <taxon>Myomorpha</taxon>
        <taxon>Muroidea</taxon>
        <taxon>Muridae</taxon>
        <taxon>Murinae</taxon>
        <taxon>Rattus</taxon>
    </lineage>
</organism>
<evidence type="ECO:0000313" key="1">
    <source>
        <dbReference type="EMBL" id="EDL91674.1"/>
    </source>
</evidence>
<dbReference type="EMBL" id="CH474039">
    <property type="protein sequence ID" value="EDL91674.1"/>
    <property type="molecule type" value="Genomic_DNA"/>
</dbReference>
<protein>
    <submittedName>
        <fullName evidence="1">RCG32016</fullName>
    </submittedName>
</protein>
<proteinExistence type="predicted"/>
<name>A6KDT1_RAT</name>
<dbReference type="AlphaFoldDB" id="A6KDT1"/>